<accession>A0A8T0FJA1</accession>
<evidence type="ECO:0000259" key="2">
    <source>
        <dbReference type="Pfam" id="PF23055"/>
    </source>
</evidence>
<sequence>MSIMEEKSPALNLDIPDDEVSRIAIKPPNFWRNKPKLWFLQLEAQFANIAISQDSTKYNIVVAALDEIVLDFVVDILSDLPIDRLKNLFTCTDSSRRSLQPYHGPYKVERRTDKVFALKINKKEVNVSVDRINPYFSDNSTEPDLISQIPATVKKNSVAVSHTANSETPSTKQVTSDKRVRFAAPKRPNHIAKDCFYKNKNTKSAPWNKNNQRRNTQYHVKQATKQRSVSDNVFTISHQQESLSDKIWLLGSGASCHMAKDTTCQINQKTKGEISSLEIPAESSEGENSVSSILYHSGTSRQRDDAMGDEIETPDVESSSNNIINQIPVRRSETLKSKQMSANIAHNIPNTYLEAKSSAEWKNWEIAMKNLLDSLNKHEVWEIVFNDHTVGALQEVGNKYEIQHFADTAQFIKIILTWWKVMNVKSPSIGLRENDKFKQPLSYMVNDEKVQFLDKFLNWLNKWEGMGCTTGGLSNETHAALKVTTNAITEIAVYCKEKFGLDFILPGKFQTDNLESRFGLYRQMSGGNYHISIRQLFETEKKIRIRSVLKLGISSKTFGQVLITNNNLQDFGDVDEESVVFSF</sequence>
<proteinExistence type="predicted"/>
<gene>
    <name evidence="3" type="ORF">HNY73_006224</name>
</gene>
<organism evidence="3 4">
    <name type="scientific">Argiope bruennichi</name>
    <name type="common">Wasp spider</name>
    <name type="synonym">Aranea bruennichi</name>
    <dbReference type="NCBI Taxonomy" id="94029"/>
    <lineage>
        <taxon>Eukaryota</taxon>
        <taxon>Metazoa</taxon>
        <taxon>Ecdysozoa</taxon>
        <taxon>Arthropoda</taxon>
        <taxon>Chelicerata</taxon>
        <taxon>Arachnida</taxon>
        <taxon>Araneae</taxon>
        <taxon>Araneomorphae</taxon>
        <taxon>Entelegynae</taxon>
        <taxon>Araneoidea</taxon>
        <taxon>Araneidae</taxon>
        <taxon>Argiope</taxon>
    </lineage>
</organism>
<dbReference type="AlphaFoldDB" id="A0A8T0FJA1"/>
<evidence type="ECO:0000256" key="1">
    <source>
        <dbReference type="SAM" id="MobiDB-lite"/>
    </source>
</evidence>
<dbReference type="Pfam" id="PF23055">
    <property type="entry name" value="DUF7041"/>
    <property type="match status" value="1"/>
</dbReference>
<reference evidence="3" key="2">
    <citation type="submission" date="2020-06" db="EMBL/GenBank/DDBJ databases">
        <authorList>
            <person name="Sheffer M."/>
        </authorList>
    </citation>
    <scope>NUCLEOTIDE SEQUENCE</scope>
</reference>
<dbReference type="PANTHER" id="PTHR33327">
    <property type="entry name" value="ENDONUCLEASE"/>
    <property type="match status" value="1"/>
</dbReference>
<evidence type="ECO:0000313" key="3">
    <source>
        <dbReference type="EMBL" id="KAF8791337.1"/>
    </source>
</evidence>
<feature type="region of interest" description="Disordered" evidence="1">
    <location>
        <begin position="298"/>
        <end position="319"/>
    </location>
</feature>
<feature type="domain" description="DUF7041" evidence="2">
    <location>
        <begin position="28"/>
        <end position="80"/>
    </location>
</feature>
<evidence type="ECO:0000313" key="4">
    <source>
        <dbReference type="Proteomes" id="UP000807504"/>
    </source>
</evidence>
<reference evidence="3" key="1">
    <citation type="journal article" date="2020" name="bioRxiv">
        <title>Chromosome-level reference genome of the European wasp spider Argiope bruennichi: a resource for studies on range expansion and evolutionary adaptation.</title>
        <authorList>
            <person name="Sheffer M.M."/>
            <person name="Hoppe A."/>
            <person name="Krehenwinkel H."/>
            <person name="Uhl G."/>
            <person name="Kuss A.W."/>
            <person name="Jensen L."/>
            <person name="Jensen C."/>
            <person name="Gillespie R.G."/>
            <person name="Hoff K.J."/>
            <person name="Prost S."/>
        </authorList>
    </citation>
    <scope>NUCLEOTIDE SEQUENCE</scope>
</reference>
<keyword evidence="4" id="KW-1185">Reference proteome</keyword>
<dbReference type="PANTHER" id="PTHR33327:SF3">
    <property type="entry name" value="RNA-DIRECTED DNA POLYMERASE"/>
    <property type="match status" value="1"/>
</dbReference>
<dbReference type="InterPro" id="IPR055469">
    <property type="entry name" value="DUF7041"/>
</dbReference>
<comment type="caution">
    <text evidence="3">The sequence shown here is derived from an EMBL/GenBank/DDBJ whole genome shotgun (WGS) entry which is preliminary data.</text>
</comment>
<dbReference type="Proteomes" id="UP000807504">
    <property type="component" value="Unassembled WGS sequence"/>
</dbReference>
<dbReference type="EMBL" id="JABXBU010000011">
    <property type="protein sequence ID" value="KAF8791337.1"/>
    <property type="molecule type" value="Genomic_DNA"/>
</dbReference>
<name>A0A8T0FJA1_ARGBR</name>
<protein>
    <recommendedName>
        <fullName evidence="2">DUF7041 domain-containing protein</fullName>
    </recommendedName>
</protein>